<feature type="compositionally biased region" description="Gly residues" evidence="6">
    <location>
        <begin position="296"/>
        <end position="309"/>
    </location>
</feature>
<comment type="subcellular location">
    <subcellularLocation>
        <location evidence="1">Membrane</location>
        <topology evidence="1">Multi-pass membrane protein</topology>
    </subcellularLocation>
</comment>
<evidence type="ECO:0000256" key="7">
    <source>
        <dbReference type="SAM" id="Phobius"/>
    </source>
</evidence>
<accession>A0ABT0USE8</accession>
<dbReference type="RefSeq" id="WP_250921332.1">
    <property type="nucleotide sequence ID" value="NZ_JAMQAW010000028.1"/>
</dbReference>
<dbReference type="PANTHER" id="PTHR31632:SF2">
    <property type="entry name" value="PLASMA MEMBRANE IRON PERMEASE"/>
    <property type="match status" value="1"/>
</dbReference>
<evidence type="ECO:0000256" key="5">
    <source>
        <dbReference type="ARBA" id="ARBA00023136"/>
    </source>
</evidence>
<evidence type="ECO:0000256" key="2">
    <source>
        <dbReference type="ARBA" id="ARBA00008333"/>
    </source>
</evidence>
<feature type="transmembrane region" description="Helical" evidence="7">
    <location>
        <begin position="6"/>
        <end position="27"/>
    </location>
</feature>
<sequence length="343" mass="34937">MYGTYLMGLRTGLEAGLIASLLIVLAIRTGRRAALPAILLTSGIAIALSLGLGSVLEYGPRELTPRAEGVFGGFLSLAAAVLVGWVVLRARHRAPRPAQQPSSAVHPPVAAGTGTGVLASTAALAVAHEGMTAALFFWSAVRAASEDDGSSGPLTVLLLGIATAAALVWVCWRTALRITPARSLNWLGTALLVLAAGVAAKAVGHLQLAQISDGVPPTVFSVTAAIPPDSWYGTLLTGVFGFVPDPTVFQITVWALYLIPTLVLFHTPVRFGRSVGGKESAADEKADSGGRAASGPGAGGSSGLGGDDGAGADRERMRDGARRARDRSGGDPRGSGHGAEGVR</sequence>
<organism evidence="8 9">
    <name type="scientific">Streptomyces albipurpureus</name>
    <dbReference type="NCBI Taxonomy" id="2897419"/>
    <lineage>
        <taxon>Bacteria</taxon>
        <taxon>Bacillati</taxon>
        <taxon>Actinomycetota</taxon>
        <taxon>Actinomycetes</taxon>
        <taxon>Kitasatosporales</taxon>
        <taxon>Streptomycetaceae</taxon>
        <taxon>Streptomyces</taxon>
    </lineage>
</organism>
<keyword evidence="4 7" id="KW-1133">Transmembrane helix</keyword>
<comment type="caution">
    <text evidence="8">The sequence shown here is derived from an EMBL/GenBank/DDBJ whole genome shotgun (WGS) entry which is preliminary data.</text>
</comment>
<proteinExistence type="inferred from homology"/>
<feature type="transmembrane region" description="Helical" evidence="7">
    <location>
        <begin position="150"/>
        <end position="172"/>
    </location>
</feature>
<feature type="region of interest" description="Disordered" evidence="6">
    <location>
        <begin position="278"/>
        <end position="343"/>
    </location>
</feature>
<dbReference type="InterPro" id="IPR004923">
    <property type="entry name" value="FTR1/Fip1/EfeU"/>
</dbReference>
<protein>
    <submittedName>
        <fullName evidence="8">FTR1 family protein</fullName>
    </submittedName>
</protein>
<feature type="transmembrane region" description="Helical" evidence="7">
    <location>
        <begin position="70"/>
        <end position="88"/>
    </location>
</feature>
<dbReference type="EMBL" id="JAMQAW010000028">
    <property type="protein sequence ID" value="MCM2390995.1"/>
    <property type="molecule type" value="Genomic_DNA"/>
</dbReference>
<feature type="transmembrane region" description="Helical" evidence="7">
    <location>
        <begin position="34"/>
        <end position="58"/>
    </location>
</feature>
<name>A0ABT0USE8_9ACTN</name>
<feature type="transmembrane region" description="Helical" evidence="7">
    <location>
        <begin position="109"/>
        <end position="138"/>
    </location>
</feature>
<evidence type="ECO:0000256" key="4">
    <source>
        <dbReference type="ARBA" id="ARBA00022989"/>
    </source>
</evidence>
<evidence type="ECO:0000313" key="8">
    <source>
        <dbReference type="EMBL" id="MCM2390995.1"/>
    </source>
</evidence>
<reference evidence="8" key="1">
    <citation type="submission" date="2022-06" db="EMBL/GenBank/DDBJ databases">
        <title>Genome public.</title>
        <authorList>
            <person name="Sun Q."/>
        </authorList>
    </citation>
    <scope>NUCLEOTIDE SEQUENCE</scope>
    <source>
        <strain evidence="8">CWNU-1</strain>
    </source>
</reference>
<dbReference type="PANTHER" id="PTHR31632">
    <property type="entry name" value="IRON TRANSPORTER FTH1"/>
    <property type="match status" value="1"/>
</dbReference>
<keyword evidence="5 7" id="KW-0472">Membrane</keyword>
<evidence type="ECO:0000256" key="6">
    <source>
        <dbReference type="SAM" id="MobiDB-lite"/>
    </source>
</evidence>
<evidence type="ECO:0000313" key="9">
    <source>
        <dbReference type="Proteomes" id="UP001431429"/>
    </source>
</evidence>
<evidence type="ECO:0000256" key="1">
    <source>
        <dbReference type="ARBA" id="ARBA00004141"/>
    </source>
</evidence>
<feature type="transmembrane region" description="Helical" evidence="7">
    <location>
        <begin position="247"/>
        <end position="265"/>
    </location>
</feature>
<dbReference type="Proteomes" id="UP001431429">
    <property type="component" value="Unassembled WGS sequence"/>
</dbReference>
<comment type="similarity">
    <text evidence="2">Belongs to the oxidase-dependent Fe transporter (OFeT) (TC 9.A.10.1) family.</text>
</comment>
<feature type="compositionally biased region" description="Basic and acidic residues" evidence="6">
    <location>
        <begin position="311"/>
        <end position="330"/>
    </location>
</feature>
<feature type="compositionally biased region" description="Gly residues" evidence="6">
    <location>
        <begin position="331"/>
        <end position="343"/>
    </location>
</feature>
<gene>
    <name evidence="8" type="ORF">NBG84_22330</name>
</gene>
<keyword evidence="3 7" id="KW-0812">Transmembrane</keyword>
<keyword evidence="9" id="KW-1185">Reference proteome</keyword>
<evidence type="ECO:0000256" key="3">
    <source>
        <dbReference type="ARBA" id="ARBA00022692"/>
    </source>
</evidence>
<dbReference type="Pfam" id="PF03239">
    <property type="entry name" value="FTR1"/>
    <property type="match status" value="1"/>
</dbReference>
<feature type="transmembrane region" description="Helical" evidence="7">
    <location>
        <begin position="184"/>
        <end position="203"/>
    </location>
</feature>